<dbReference type="Proteomes" id="UP001255601">
    <property type="component" value="Unassembled WGS sequence"/>
</dbReference>
<evidence type="ECO:0000313" key="3">
    <source>
        <dbReference type="Proteomes" id="UP001255601"/>
    </source>
</evidence>
<accession>A0AAJ2ESJ8</accession>
<name>A0AAJ2ESJ8_9HYPH</name>
<dbReference type="RefSeq" id="WP_309771516.1">
    <property type="nucleotide sequence ID" value="NZ_JAVIZC010000003.1"/>
</dbReference>
<evidence type="ECO:0000256" key="1">
    <source>
        <dbReference type="SAM" id="MobiDB-lite"/>
    </source>
</evidence>
<protein>
    <submittedName>
        <fullName evidence="2">Uncharacterized protein</fullName>
    </submittedName>
</protein>
<sequence>MGAMALNAWLRIFAWLWNTDWFGEGYKPSDTLHDEELSDHLKRDLGFIEGRNRIGPEPVQQSDELREALRTSPRPL</sequence>
<organism evidence="2 3">
    <name type="scientific">Agrobacterium larrymoorei</name>
    <dbReference type="NCBI Taxonomy" id="160699"/>
    <lineage>
        <taxon>Bacteria</taxon>
        <taxon>Pseudomonadati</taxon>
        <taxon>Pseudomonadota</taxon>
        <taxon>Alphaproteobacteria</taxon>
        <taxon>Hyphomicrobiales</taxon>
        <taxon>Rhizobiaceae</taxon>
        <taxon>Rhizobium/Agrobacterium group</taxon>
        <taxon>Agrobacterium</taxon>
    </lineage>
</organism>
<dbReference type="EMBL" id="JAVIZC010000003">
    <property type="protein sequence ID" value="MDR6102969.1"/>
    <property type="molecule type" value="Genomic_DNA"/>
</dbReference>
<evidence type="ECO:0000313" key="2">
    <source>
        <dbReference type="EMBL" id="MDR6102969.1"/>
    </source>
</evidence>
<comment type="caution">
    <text evidence="2">The sequence shown here is derived from an EMBL/GenBank/DDBJ whole genome shotgun (WGS) entry which is preliminary data.</text>
</comment>
<feature type="region of interest" description="Disordered" evidence="1">
    <location>
        <begin position="52"/>
        <end position="76"/>
    </location>
</feature>
<proteinExistence type="predicted"/>
<dbReference type="AlphaFoldDB" id="A0AAJ2ESJ8"/>
<reference evidence="2" key="1">
    <citation type="submission" date="2023-08" db="EMBL/GenBank/DDBJ databases">
        <title>Functional and genomic diversity of the sorghum phyllosphere microbiome.</title>
        <authorList>
            <person name="Shade A."/>
        </authorList>
    </citation>
    <scope>NUCLEOTIDE SEQUENCE</scope>
    <source>
        <strain evidence="2">SORGH_AS_0974</strain>
    </source>
</reference>
<gene>
    <name evidence="2" type="ORF">QE369_003166</name>
</gene>